<dbReference type="AlphaFoldDB" id="A0A835KCA4"/>
<name>A0A835KCA4_9ROSI</name>
<evidence type="ECO:0000259" key="3">
    <source>
        <dbReference type="Pfam" id="PF19036"/>
    </source>
</evidence>
<feature type="compositionally biased region" description="Low complexity" evidence="2">
    <location>
        <begin position="91"/>
        <end position="100"/>
    </location>
</feature>
<dbReference type="PANTHER" id="PTHR13027">
    <property type="entry name" value="SAND PROTEIN-RELATED"/>
    <property type="match status" value="1"/>
</dbReference>
<evidence type="ECO:0000313" key="6">
    <source>
        <dbReference type="EMBL" id="KAF9684762.1"/>
    </source>
</evidence>
<dbReference type="GO" id="GO:0006623">
    <property type="term" value="P:protein targeting to vacuole"/>
    <property type="evidence" value="ECO:0007669"/>
    <property type="project" value="UniProtKB-UniRule"/>
</dbReference>
<dbReference type="Proteomes" id="UP000657918">
    <property type="component" value="Chromosome 4"/>
</dbReference>
<feature type="region of interest" description="Disordered" evidence="2">
    <location>
        <begin position="1"/>
        <end position="125"/>
    </location>
</feature>
<dbReference type="EMBL" id="JADGMS010000004">
    <property type="protein sequence ID" value="KAF9684762.1"/>
    <property type="molecule type" value="Genomic_DNA"/>
</dbReference>
<dbReference type="PRINTS" id="PR01546">
    <property type="entry name" value="YEAST73DUF"/>
</dbReference>
<sequence length="585" mass="65198">MSSSDPSSPYADDPNPSPSDNQFKSLKLEQGSDSNIIQKDDAIAQEEGEQESLNENSNNRQETSRDQGDRIDSGNVSSVVWRRTNSEVEVEGPSSPSSSGYAGERGSSGASDDDEIHEVANNDGIDGVFDSQASWLPGKRHVNEDDASISWRKKKKHFFILSHSGKPIYSRYGDEHKLAGFSATLQAIISFVENGRDHIKLVRAGKHQVVFLVKGPIYLVCISCTEEPYESLRGQLELIYGQMILILTKSVNRCFEKNPKFDMTPLLGGTNDVFSSLINSLSWNPSTFLHAYTCLPLAYATRQAASAILQDVADSGVLFAILMCKHKVVSLVGAQKASLHPDDMLLLSNFIMTSESFSPICLPRYNPMAFLYAYVQYLDVDTYLMLLTSSSGAFHHLKDCRIRIEMVLLKSNVLSEIRRSMLDGGMHVEDLPCDPLPCSGSVSPHLGQHQQPTDSPGRFREPSVGIGGPDGLWHFIYRSIYLDQYVSSEFSAPLNSPGQQKRLTRAYQKLYASMHDIGNEPQKTQFRRDENYVLLCWVTPDFELYAAFDPLADKGLAIKTCNRVCQWVKDVENEIFLLGASPFSW</sequence>
<feature type="compositionally biased region" description="Acidic residues" evidence="2">
    <location>
        <begin position="43"/>
        <end position="52"/>
    </location>
</feature>
<keyword evidence="7" id="KW-1185">Reference proteome</keyword>
<feature type="domain" description="FUZ/MON1/HPS1 second Longin" evidence="4">
    <location>
        <begin position="316"/>
        <end position="403"/>
    </location>
</feature>
<dbReference type="OrthoDB" id="272411at2759"/>
<comment type="similarity">
    <text evidence="1">Belongs to the MON1/SAND family.</text>
</comment>
<dbReference type="InterPro" id="IPR004353">
    <property type="entry name" value="Mon1"/>
</dbReference>
<dbReference type="Pfam" id="PF19036">
    <property type="entry name" value="Fuz_longin_1"/>
    <property type="match status" value="1"/>
</dbReference>
<protein>
    <recommendedName>
        <fullName evidence="1">Vacuolar fusion protein MON1 homolog</fullName>
    </recommendedName>
</protein>
<dbReference type="GO" id="GO:0016192">
    <property type="term" value="P:vesicle-mediated transport"/>
    <property type="evidence" value="ECO:0007669"/>
    <property type="project" value="InterPro"/>
</dbReference>
<feature type="compositionally biased region" description="Low complexity" evidence="2">
    <location>
        <begin position="1"/>
        <end position="20"/>
    </location>
</feature>
<dbReference type="Pfam" id="PF19037">
    <property type="entry name" value="Fuz_longin_2"/>
    <property type="match status" value="1"/>
</dbReference>
<dbReference type="InterPro" id="IPR043970">
    <property type="entry name" value="FUZ/MON1/HPS1_longin_3"/>
</dbReference>
<comment type="function">
    <text evidence="1">Plays an important role in membrane trafficking through the secretory apparatus.</text>
</comment>
<gene>
    <name evidence="6" type="ORF">SADUNF_Sadunf04G0152000</name>
</gene>
<feature type="compositionally biased region" description="Basic and acidic residues" evidence="2">
    <location>
        <begin position="62"/>
        <end position="72"/>
    </location>
</feature>
<reference evidence="6 7" key="1">
    <citation type="submission" date="2020-10" db="EMBL/GenBank/DDBJ databases">
        <title>Plant Genome Project.</title>
        <authorList>
            <person name="Zhang R.-G."/>
        </authorList>
    </citation>
    <scope>NUCLEOTIDE SEQUENCE [LARGE SCALE GENOMIC DNA]</scope>
    <source>
        <strain evidence="6">FAFU-HL-1</strain>
        <tissue evidence="6">Leaf</tissue>
    </source>
</reference>
<evidence type="ECO:0000259" key="4">
    <source>
        <dbReference type="Pfam" id="PF19037"/>
    </source>
</evidence>
<evidence type="ECO:0000259" key="5">
    <source>
        <dbReference type="Pfam" id="PF19038"/>
    </source>
</evidence>
<feature type="domain" description="FUZ/MON1/HPS1 first Longin" evidence="3">
    <location>
        <begin position="156"/>
        <end position="277"/>
    </location>
</feature>
<accession>A0A835KCA4</accession>
<organism evidence="6 7">
    <name type="scientific">Salix dunnii</name>
    <dbReference type="NCBI Taxonomy" id="1413687"/>
    <lineage>
        <taxon>Eukaryota</taxon>
        <taxon>Viridiplantae</taxon>
        <taxon>Streptophyta</taxon>
        <taxon>Embryophyta</taxon>
        <taxon>Tracheophyta</taxon>
        <taxon>Spermatophyta</taxon>
        <taxon>Magnoliopsida</taxon>
        <taxon>eudicotyledons</taxon>
        <taxon>Gunneridae</taxon>
        <taxon>Pentapetalae</taxon>
        <taxon>rosids</taxon>
        <taxon>fabids</taxon>
        <taxon>Malpighiales</taxon>
        <taxon>Salicaceae</taxon>
        <taxon>Saliceae</taxon>
        <taxon>Salix</taxon>
    </lineage>
</organism>
<evidence type="ECO:0000256" key="2">
    <source>
        <dbReference type="SAM" id="MobiDB-lite"/>
    </source>
</evidence>
<dbReference type="PANTHER" id="PTHR13027:SF7">
    <property type="entry name" value="VACUOLAR FUSION PROTEIN MON1 HOMOLOG"/>
    <property type="match status" value="1"/>
</dbReference>
<dbReference type="InterPro" id="IPR043972">
    <property type="entry name" value="FUZ/MON1/HPS1_longin_1"/>
</dbReference>
<evidence type="ECO:0000256" key="1">
    <source>
        <dbReference type="RuleBase" id="RU367048"/>
    </source>
</evidence>
<dbReference type="InterPro" id="IPR043971">
    <property type="entry name" value="FUZ/MON1/HPS1_longin_2"/>
</dbReference>
<dbReference type="Pfam" id="PF19038">
    <property type="entry name" value="Fuz_longin_3"/>
    <property type="match status" value="1"/>
</dbReference>
<feature type="domain" description="FUZ/MON1/HPS1 third Longin" evidence="5">
    <location>
        <begin position="471"/>
        <end position="571"/>
    </location>
</feature>
<comment type="caution">
    <text evidence="6">The sequence shown here is derived from an EMBL/GenBank/DDBJ whole genome shotgun (WGS) entry which is preliminary data.</text>
</comment>
<evidence type="ECO:0000313" key="7">
    <source>
        <dbReference type="Proteomes" id="UP000657918"/>
    </source>
</evidence>
<proteinExistence type="inferred from homology"/>